<evidence type="ECO:0000313" key="2">
    <source>
        <dbReference type="Proteomes" id="UP000077266"/>
    </source>
</evidence>
<dbReference type="Proteomes" id="UP000077266">
    <property type="component" value="Unassembled WGS sequence"/>
</dbReference>
<evidence type="ECO:0000313" key="1">
    <source>
        <dbReference type="EMBL" id="KZV94916.1"/>
    </source>
</evidence>
<accession>A0A165JJ32</accession>
<dbReference type="AlphaFoldDB" id="A0A165JJ32"/>
<keyword evidence="2" id="KW-1185">Reference proteome</keyword>
<dbReference type="EMBL" id="KV425965">
    <property type="protein sequence ID" value="KZV94916.1"/>
    <property type="molecule type" value="Genomic_DNA"/>
</dbReference>
<gene>
    <name evidence="1" type="ORF">EXIGLDRAFT_766654</name>
</gene>
<organism evidence="1 2">
    <name type="scientific">Exidia glandulosa HHB12029</name>
    <dbReference type="NCBI Taxonomy" id="1314781"/>
    <lineage>
        <taxon>Eukaryota</taxon>
        <taxon>Fungi</taxon>
        <taxon>Dikarya</taxon>
        <taxon>Basidiomycota</taxon>
        <taxon>Agaricomycotina</taxon>
        <taxon>Agaricomycetes</taxon>
        <taxon>Auriculariales</taxon>
        <taxon>Exidiaceae</taxon>
        <taxon>Exidia</taxon>
    </lineage>
</organism>
<proteinExistence type="predicted"/>
<reference evidence="1 2" key="1">
    <citation type="journal article" date="2016" name="Mol. Biol. Evol.">
        <title>Comparative Genomics of Early-Diverging Mushroom-Forming Fungi Provides Insights into the Origins of Lignocellulose Decay Capabilities.</title>
        <authorList>
            <person name="Nagy L.G."/>
            <person name="Riley R."/>
            <person name="Tritt A."/>
            <person name="Adam C."/>
            <person name="Daum C."/>
            <person name="Floudas D."/>
            <person name="Sun H."/>
            <person name="Yadav J.S."/>
            <person name="Pangilinan J."/>
            <person name="Larsson K.H."/>
            <person name="Matsuura K."/>
            <person name="Barry K."/>
            <person name="Labutti K."/>
            <person name="Kuo R."/>
            <person name="Ohm R.A."/>
            <person name="Bhattacharya S.S."/>
            <person name="Shirouzu T."/>
            <person name="Yoshinaga Y."/>
            <person name="Martin F.M."/>
            <person name="Grigoriev I.V."/>
            <person name="Hibbett D.S."/>
        </authorList>
    </citation>
    <scope>NUCLEOTIDE SEQUENCE [LARGE SCALE GENOMIC DNA]</scope>
    <source>
        <strain evidence="1 2">HHB12029</strain>
    </source>
</reference>
<dbReference type="InParanoid" id="A0A165JJ32"/>
<sequence length="124" mass="14840">MLPESQLREFYGYQINDARRLGQLRWDEEGQVRNDDGDDAWSDISSTPTAPIICIHREPYFRVWLDLSIATDPADPESLQKELSELRRIQREWYHREKREVATKRVTRVQEWRRGLKSHDQSNT</sequence>
<protein>
    <submittedName>
        <fullName evidence="1">Uncharacterized protein</fullName>
    </submittedName>
</protein>
<name>A0A165JJ32_EXIGL</name>